<comment type="subcellular location">
    <subcellularLocation>
        <location evidence="5">Cytoplasm</location>
    </subcellularLocation>
</comment>
<keyword evidence="1 5" id="KW-0963">Cytoplasm</keyword>
<evidence type="ECO:0000256" key="3">
    <source>
        <dbReference type="ARBA" id="ARBA00023239"/>
    </source>
</evidence>
<dbReference type="AlphaFoldDB" id="A0A225SQK9"/>
<comment type="caution">
    <text evidence="5">Lacks conserved residue(s) required for the propagation of feature annotation.</text>
</comment>
<dbReference type="Proteomes" id="UP000214747">
    <property type="component" value="Unassembled WGS sequence"/>
</dbReference>
<evidence type="ECO:0000256" key="1">
    <source>
        <dbReference type="ARBA" id="ARBA00022490"/>
    </source>
</evidence>
<dbReference type="Pfam" id="PF04345">
    <property type="entry name" value="Chor_lyase"/>
    <property type="match status" value="1"/>
</dbReference>
<dbReference type="UniPathway" id="UPA00232"/>
<dbReference type="Gene3D" id="3.40.1410.10">
    <property type="entry name" value="Chorismate lyase-like"/>
    <property type="match status" value="1"/>
</dbReference>
<dbReference type="GO" id="GO:0005829">
    <property type="term" value="C:cytosol"/>
    <property type="evidence" value="ECO:0007669"/>
    <property type="project" value="TreeGrafter"/>
</dbReference>
<sequence length="204" mass="22712">MPQAVRKARWMAHPQALAALLATDGDLMRRTRAWLADPGSMTLKLKKRTDSFSVRLLRQRPGRILADEHEALRISPRSRVVERDVILLGDGQPVVFGHTVLSTGSVKSDWPFFSKLGTTPLGANLFFDPLVGRSPIQYARLSAGHPLMRRIAQALPESELPTSLLARRSLFTRRGGVLMVTDVFLPALEALMRPLPAHVPIEKR</sequence>
<feature type="binding site" evidence="5">
    <location>
        <position position="41"/>
    </location>
    <ligand>
        <name>substrate</name>
    </ligand>
</feature>
<comment type="catalytic activity">
    <reaction evidence="5">
        <text>chorismate = 4-hydroxybenzoate + pyruvate</text>
        <dbReference type="Rhea" id="RHEA:16505"/>
        <dbReference type="ChEBI" id="CHEBI:15361"/>
        <dbReference type="ChEBI" id="CHEBI:17879"/>
        <dbReference type="ChEBI" id="CHEBI:29748"/>
        <dbReference type="EC" id="4.1.3.40"/>
    </reaction>
</comment>
<feature type="binding site" evidence="5">
    <location>
        <position position="83"/>
    </location>
    <ligand>
        <name>substrate</name>
    </ligand>
</feature>
<dbReference type="SUPFAM" id="SSF64288">
    <property type="entry name" value="Chorismate lyase-like"/>
    <property type="match status" value="1"/>
</dbReference>
<dbReference type="InterPro" id="IPR007440">
    <property type="entry name" value="Chorismate--pyruvate_lyase"/>
</dbReference>
<proteinExistence type="inferred from homology"/>
<dbReference type="RefSeq" id="WP_088756240.1">
    <property type="nucleotide sequence ID" value="NZ_NJGV01000018.1"/>
</dbReference>
<evidence type="ECO:0000256" key="5">
    <source>
        <dbReference type="HAMAP-Rule" id="MF_01632"/>
    </source>
</evidence>
<comment type="similarity">
    <text evidence="5">Belongs to the UbiC family.</text>
</comment>
<name>A0A225SQK9_9BURK</name>
<dbReference type="GO" id="GO:0008813">
    <property type="term" value="F:chorismate lyase activity"/>
    <property type="evidence" value="ECO:0007669"/>
    <property type="project" value="UniProtKB-UniRule"/>
</dbReference>
<keyword evidence="4 5" id="KW-0670">Pyruvate</keyword>
<dbReference type="InterPro" id="IPR028978">
    <property type="entry name" value="Chorismate_lyase_/UTRA_dom_sf"/>
</dbReference>
<dbReference type="PANTHER" id="PTHR38683:SF1">
    <property type="entry name" value="CHORISMATE PYRUVATE-LYASE"/>
    <property type="match status" value="1"/>
</dbReference>
<organism evidence="6 7">
    <name type="scientific">Herbaspirillum aquaticum</name>
    <dbReference type="NCBI Taxonomy" id="568783"/>
    <lineage>
        <taxon>Bacteria</taxon>
        <taxon>Pseudomonadati</taxon>
        <taxon>Pseudomonadota</taxon>
        <taxon>Betaproteobacteria</taxon>
        <taxon>Burkholderiales</taxon>
        <taxon>Oxalobacteraceae</taxon>
        <taxon>Herbaspirillum</taxon>
    </lineage>
</organism>
<keyword evidence="7" id="KW-1185">Reference proteome</keyword>
<evidence type="ECO:0000313" key="6">
    <source>
        <dbReference type="EMBL" id="OWY33433.1"/>
    </source>
</evidence>
<dbReference type="EMBL" id="NJGV01000018">
    <property type="protein sequence ID" value="OWY33433.1"/>
    <property type="molecule type" value="Genomic_DNA"/>
</dbReference>
<evidence type="ECO:0000313" key="7">
    <source>
        <dbReference type="Proteomes" id="UP000214747"/>
    </source>
</evidence>
<comment type="function">
    <text evidence="5">Removes the pyruvyl group from chorismate, with concomitant aromatization of the ring, to provide 4-hydroxybenzoate (4HB) for the ubiquinone pathway.</text>
</comment>
<reference evidence="6 7" key="1">
    <citation type="journal article" date="2010" name="Int. J. Syst. Evol. Microbiol.">
        <title>Reclassification of Herbaspirillum putei as a later heterotypic synonym of Herbaspirillum huttiense, with the description of H. huttiense subsp. huttiense subsp. nov. and H. huttiense subsp. putei subsp. nov., comb. nov., and description of Herbaspirillum aquaticum sp. nov.</title>
        <authorList>
            <person name="Dobritsa A.P."/>
            <person name="Reddy M.C."/>
            <person name="Samadpour M."/>
        </authorList>
    </citation>
    <scope>NUCLEOTIDE SEQUENCE [LARGE SCALE GENOMIC DNA]</scope>
    <source>
        <strain evidence="6 7">IEH 4430</strain>
    </source>
</reference>
<evidence type="ECO:0000256" key="4">
    <source>
        <dbReference type="ARBA" id="ARBA00023317"/>
    </source>
</evidence>
<dbReference type="PANTHER" id="PTHR38683">
    <property type="entry name" value="CHORISMATE PYRUVATE-LYASE"/>
    <property type="match status" value="1"/>
</dbReference>
<dbReference type="GO" id="GO:0042866">
    <property type="term" value="P:pyruvate biosynthetic process"/>
    <property type="evidence" value="ECO:0007669"/>
    <property type="project" value="UniProtKB-UniRule"/>
</dbReference>
<gene>
    <name evidence="5" type="primary">ubiC</name>
    <name evidence="6" type="ORF">CEJ45_17090</name>
</gene>
<accession>A0A225SQK9</accession>
<protein>
    <recommendedName>
        <fullName evidence="5">Probable chorismate pyruvate-lyase</fullName>
        <shortName evidence="5">CL</shortName>
        <shortName evidence="5">CPL</shortName>
        <ecNumber evidence="5">4.1.3.40</ecNumber>
    </recommendedName>
</protein>
<dbReference type="HAMAP" id="MF_01632">
    <property type="entry name" value="UbiC"/>
    <property type="match status" value="1"/>
</dbReference>
<feature type="binding site" evidence="5">
    <location>
        <position position="121"/>
    </location>
    <ligand>
        <name>substrate</name>
    </ligand>
</feature>
<comment type="caution">
    <text evidence="6">The sequence shown here is derived from an EMBL/GenBank/DDBJ whole genome shotgun (WGS) entry which is preliminary data.</text>
</comment>
<keyword evidence="3 5" id="KW-0456">Lyase</keyword>
<dbReference type="EC" id="4.1.3.40" evidence="5"/>
<dbReference type="GO" id="GO:0006744">
    <property type="term" value="P:ubiquinone biosynthetic process"/>
    <property type="evidence" value="ECO:0007669"/>
    <property type="project" value="UniProtKB-UniRule"/>
</dbReference>
<evidence type="ECO:0000256" key="2">
    <source>
        <dbReference type="ARBA" id="ARBA00022688"/>
    </source>
</evidence>
<keyword evidence="2 5" id="KW-0831">Ubiquinone biosynthesis</keyword>
<comment type="pathway">
    <text evidence="5">Cofactor biosynthesis; ubiquinone biosynthesis.</text>
</comment>